<dbReference type="EMBL" id="JACVFC010000003">
    <property type="protein sequence ID" value="MBC9932730.1"/>
    <property type="molecule type" value="Genomic_DNA"/>
</dbReference>
<evidence type="ECO:0000256" key="1">
    <source>
        <dbReference type="ARBA" id="ARBA00023015"/>
    </source>
</evidence>
<keyword evidence="6" id="KW-1185">Reference proteome</keyword>
<evidence type="ECO:0000256" key="2">
    <source>
        <dbReference type="ARBA" id="ARBA00023125"/>
    </source>
</evidence>
<dbReference type="Gene3D" id="1.10.10.60">
    <property type="entry name" value="Homeodomain-like"/>
    <property type="match status" value="2"/>
</dbReference>
<dbReference type="Pfam" id="PF12833">
    <property type="entry name" value="HTH_18"/>
    <property type="match status" value="1"/>
</dbReference>
<dbReference type="PROSITE" id="PS01124">
    <property type="entry name" value="HTH_ARAC_FAMILY_2"/>
    <property type="match status" value="1"/>
</dbReference>
<comment type="caution">
    <text evidence="5">The sequence shown here is derived from an EMBL/GenBank/DDBJ whole genome shotgun (WGS) entry which is preliminary data.</text>
</comment>
<protein>
    <submittedName>
        <fullName evidence="5">Helix-turn-helix transcriptional regulator</fullName>
    </submittedName>
</protein>
<keyword evidence="3" id="KW-0804">Transcription</keyword>
<dbReference type="Proteomes" id="UP000659124">
    <property type="component" value="Unassembled WGS sequence"/>
</dbReference>
<dbReference type="SUPFAM" id="SSF46689">
    <property type="entry name" value="Homeodomain-like"/>
    <property type="match status" value="2"/>
</dbReference>
<keyword evidence="2" id="KW-0238">DNA-binding</keyword>
<evidence type="ECO:0000313" key="6">
    <source>
        <dbReference type="Proteomes" id="UP000659124"/>
    </source>
</evidence>
<evidence type="ECO:0000256" key="3">
    <source>
        <dbReference type="ARBA" id="ARBA00023163"/>
    </source>
</evidence>
<feature type="domain" description="HTH araC/xylS-type" evidence="4">
    <location>
        <begin position="203"/>
        <end position="301"/>
    </location>
</feature>
<name>A0ABR7TRU1_9BACT</name>
<dbReference type="InterPro" id="IPR009057">
    <property type="entry name" value="Homeodomain-like_sf"/>
</dbReference>
<dbReference type="InterPro" id="IPR018060">
    <property type="entry name" value="HTH_AraC"/>
</dbReference>
<accession>A0ABR7TRU1</accession>
<dbReference type="InterPro" id="IPR018062">
    <property type="entry name" value="HTH_AraC-typ_CS"/>
</dbReference>
<reference evidence="5 6" key="1">
    <citation type="submission" date="2020-09" db="EMBL/GenBank/DDBJ databases">
        <title>Genome sequences of type strains of Chitinophaga qingshengii and Chitinophaga varians.</title>
        <authorList>
            <person name="Kittiwongwattana C."/>
        </authorList>
    </citation>
    <scope>NUCLEOTIDE SEQUENCE [LARGE SCALE GENOMIC DNA]</scope>
    <source>
        <strain evidence="5 6">JCM 30026</strain>
    </source>
</reference>
<proteinExistence type="predicted"/>
<evidence type="ECO:0000259" key="4">
    <source>
        <dbReference type="PROSITE" id="PS01124"/>
    </source>
</evidence>
<evidence type="ECO:0000313" key="5">
    <source>
        <dbReference type="EMBL" id="MBC9932730.1"/>
    </source>
</evidence>
<dbReference type="PANTHER" id="PTHR43280:SF28">
    <property type="entry name" value="HTH-TYPE TRANSCRIPTIONAL ACTIVATOR RHAS"/>
    <property type="match status" value="1"/>
</dbReference>
<gene>
    <name evidence="5" type="ORF">ICL07_20250</name>
</gene>
<dbReference type="PROSITE" id="PS00041">
    <property type="entry name" value="HTH_ARAC_FAMILY_1"/>
    <property type="match status" value="1"/>
</dbReference>
<keyword evidence="1" id="KW-0805">Transcription regulation</keyword>
<dbReference type="SMART" id="SM00342">
    <property type="entry name" value="HTH_ARAC"/>
    <property type="match status" value="1"/>
</dbReference>
<dbReference type="PANTHER" id="PTHR43280">
    <property type="entry name" value="ARAC-FAMILY TRANSCRIPTIONAL REGULATOR"/>
    <property type="match status" value="1"/>
</dbReference>
<sequence length="305" mass="35448">MYLTALPDHTQPGFDEQAHFDNFSRHNIIFNAAVNKSHCEKHVGCLSLKTVRNGEEWYIVNRIPLAVRPQRFLILNDDQPYASSIDTLERVKSLSVFFRRDFAAAVFYDMLHSEGHLLDNPMATGPVPGFHQTLHAMDTGLQQQLDELVNNLDTHGYTKNRADEHLVRLLQGLIFHQRKDSGYARLVRAVKPGTQQEIYKRICTVRDILHSTFAENLELEQLGRMAALSVPQLIRQFRAVFRCTPHQYLTRIRLEHAQQLLKNSHHPVQDITWMCGFENASAFGRLFKQWQQLSPFAYRKWCRQN</sequence>
<dbReference type="RefSeq" id="WP_188089868.1">
    <property type="nucleotide sequence ID" value="NZ_JACVFC010000003.1"/>
</dbReference>
<organism evidence="5 6">
    <name type="scientific">Chitinophaga qingshengii</name>
    <dbReference type="NCBI Taxonomy" id="1569794"/>
    <lineage>
        <taxon>Bacteria</taxon>
        <taxon>Pseudomonadati</taxon>
        <taxon>Bacteroidota</taxon>
        <taxon>Chitinophagia</taxon>
        <taxon>Chitinophagales</taxon>
        <taxon>Chitinophagaceae</taxon>
        <taxon>Chitinophaga</taxon>
    </lineage>
</organism>